<feature type="compositionally biased region" description="Polar residues" evidence="4">
    <location>
        <begin position="316"/>
        <end position="328"/>
    </location>
</feature>
<dbReference type="Pfam" id="PF00041">
    <property type="entry name" value="fn3"/>
    <property type="match status" value="3"/>
</dbReference>
<dbReference type="InterPro" id="IPR036116">
    <property type="entry name" value="FN3_sf"/>
</dbReference>
<dbReference type="PANTHER" id="PTHR13817">
    <property type="entry name" value="TITIN"/>
    <property type="match status" value="1"/>
</dbReference>
<dbReference type="SUPFAM" id="SSF49265">
    <property type="entry name" value="Fibronectin type III"/>
    <property type="match status" value="2"/>
</dbReference>
<feature type="domain" description="Fibronectin type-III" evidence="5">
    <location>
        <begin position="1312"/>
        <end position="1409"/>
    </location>
</feature>
<dbReference type="InterPro" id="IPR025141">
    <property type="entry name" value="DUF4082"/>
</dbReference>
<evidence type="ECO:0000256" key="4">
    <source>
        <dbReference type="SAM" id="MobiDB-lite"/>
    </source>
</evidence>
<dbReference type="Gene3D" id="2.60.40.650">
    <property type="match status" value="1"/>
</dbReference>
<dbReference type="InterPro" id="IPR014756">
    <property type="entry name" value="Ig_E-set"/>
</dbReference>
<dbReference type="InterPro" id="IPR013783">
    <property type="entry name" value="Ig-like_fold"/>
</dbReference>
<dbReference type="CDD" id="cd00063">
    <property type="entry name" value="FN3"/>
    <property type="match status" value="3"/>
</dbReference>
<keyword evidence="2" id="KW-0326">Glycosidase</keyword>
<keyword evidence="3" id="KW-0119">Carbohydrate metabolism</keyword>
<feature type="domain" description="Fibronectin type-III" evidence="5">
    <location>
        <begin position="1047"/>
        <end position="1142"/>
    </location>
</feature>
<feature type="region of interest" description="Disordered" evidence="4">
    <location>
        <begin position="316"/>
        <end position="344"/>
    </location>
</feature>
<evidence type="ECO:0000256" key="3">
    <source>
        <dbReference type="ARBA" id="ARBA00023326"/>
    </source>
</evidence>
<sequence length="1574" mass="161186">MVNTIACENTLPGTAPGKWQVNGAGDSTIQGFATSMSANAGETVTFKVSTPAAAYHIDILRMGYYQGNGARTVAANVLPFATLPQTQPACLKQAGTGLVDCGNWAASASWTVPSTAVSGVYLARLVRNDTNGASLVPFVVRNDTGHSDLLFQTSDQTWQAYNSYGGNSLYSCTVSCPTGNPDAYKGAAMVSYNRPWHSAADDNGHSWLMWAEYPMIRYLEANGYDVAYSSGVDTGTSAGGALLRNHKVFMSVGHDEYWSGTQRANVEAARDAGVHLAFFSGNEVFWKTRFQNSIDSTNTANRTLVCYKETHYNTSVDPQDPPTWTGTWQDPRFSPPADGGNPQNSLTGQQFIVNSGTTDIKVPAQYSKLRLWRNTAVSRLGSGQTQTLGAGNGTLGYEWDVDADNGFRPAGLFRLSSTTSSTAEIFTDYGGTTKANQTATHNLTLYRAPSGALVFGAGTVQWSFGLDSAGGTPDPVMQQATVNLFADMGAQPYALTSGLTVATASTDTAAPTSTITSPTSGSSVGDGGKVTISGTAADTGGGVVAGVEVSTDDGATWHPATGTTSWSYSWVAHGSPSTTIRTRAVDDSGNLGTSSAGVPVGVGCTCSIWGVAATPGTPDSGSATATEVGVQFRSESSGLVTGIRFYKATANTGTHTGSLWTASGTRLATATFTNETTSGWQQVTFATPVAINAGATYVASYFAPRGHTAADDSYFYPLPSPTPYVSGWVDSPPLHALRNVGGLTNGVFVNSTTSKFPSSSDSATNYWVDVMFTRSTAAATAPGAPTGVTAAPGDASARVSWSMPPDGGSAITSYTVTPYVGATAQTPITVTGTPPATNVTVTGLTNGTAYTFKASATNAVGTGPDSAASVAVTPKGYTCGPCTIWPASTVPQSPDEADTQATEVGTKFTSDVGGQVTGVRFYKASANTGTHIGSVWSASGTKLASATFTSETASGWQQVSFASPVTISPGTVYVVSYYAPNGHYSGDSAYFATSGVDNPPLHALKDGVSGGNGVYRYGTSSGFPNLTYDSENYYVDVVFATSAGPTAPAAPTNVSAAAGDKQATVTWTAPANGGSPITSYAVTPYIGSTAQPATTVTGTPPATTTTVTGLTNGTAYTFKVSATNAIGTSLDSTASNAVTPTASNACTSCTIWPVNANPANPSANDGSGVELGVKFTSDVSGQITAIRFYKGTGNTGTHTGTLWTSTGTKLASVTFTNESTTGWQQASFTTPVSITAGTVYVASYYAPAGHYAADNSAFASAGVDNAPLHALQDGVSGGNGTYAYSGASTFPTNTYQATNYWVDVVFSGTITAPGAPTGVSATPGDKQATVTWPAPSNGGSPITRYTVTPYIGTTAQTPTTVTGSPPATTVTVTGLTNGTGYSFKVSATNAVGTGSDSTSSNTVTPTAAVTCTGCTIWSSTAAPANPSTNDSSGVELGVKFTSDVSGQVTGIRFYKGTGNTGTHIGTLWTSTGTKLASATFTNETASGWQQVNFATPVSITAGTVYVASYYAPAGHYAGDNNTFAAAGVDNPPLHALQDGTSGGNGMFAYNNVSAFPNNSYLSSNYWVDVVFASG</sequence>
<protein>
    <recommendedName>
        <fullName evidence="5">Fibronectin type-III domain-containing protein</fullName>
    </recommendedName>
</protein>
<gene>
    <name evidence="6" type="ORF">GCM10009740_06450</name>
</gene>
<evidence type="ECO:0000256" key="1">
    <source>
        <dbReference type="ARBA" id="ARBA00022737"/>
    </source>
</evidence>
<dbReference type="RefSeq" id="WP_343987412.1">
    <property type="nucleotide sequence ID" value="NZ_BAAANB010000001.1"/>
</dbReference>
<dbReference type="EMBL" id="BAAANB010000001">
    <property type="protein sequence ID" value="GAA2020731.1"/>
    <property type="molecule type" value="Genomic_DNA"/>
</dbReference>
<name>A0ABN2TT82_9MICO</name>
<accession>A0ABN2TT82</accession>
<dbReference type="PRINTS" id="PR00014">
    <property type="entry name" value="FNTYPEIII"/>
</dbReference>
<keyword evidence="3" id="KW-0624">Polysaccharide degradation</keyword>
<dbReference type="PROSITE" id="PS50853">
    <property type="entry name" value="FN3"/>
    <property type="match status" value="3"/>
</dbReference>
<dbReference type="InterPro" id="IPR050964">
    <property type="entry name" value="Striated_Muscle_Regulatory"/>
</dbReference>
<dbReference type="Pfam" id="PF13313">
    <property type="entry name" value="DUF4082"/>
    <property type="match status" value="4"/>
</dbReference>
<keyword evidence="7" id="KW-1185">Reference proteome</keyword>
<dbReference type="Proteomes" id="UP001501285">
    <property type="component" value="Unassembled WGS sequence"/>
</dbReference>
<keyword evidence="2" id="KW-0378">Hydrolase</keyword>
<dbReference type="InterPro" id="IPR003961">
    <property type="entry name" value="FN3_dom"/>
</dbReference>
<keyword evidence="1" id="KW-0677">Repeat</keyword>
<feature type="region of interest" description="Disordered" evidence="4">
    <location>
        <begin position="1318"/>
        <end position="1339"/>
    </location>
</feature>
<organism evidence="6 7">
    <name type="scientific">Terrabacter terrae</name>
    <dbReference type="NCBI Taxonomy" id="318434"/>
    <lineage>
        <taxon>Bacteria</taxon>
        <taxon>Bacillati</taxon>
        <taxon>Actinomycetota</taxon>
        <taxon>Actinomycetes</taxon>
        <taxon>Micrococcales</taxon>
        <taxon>Intrasporangiaceae</taxon>
        <taxon>Terrabacter</taxon>
    </lineage>
</organism>
<evidence type="ECO:0000256" key="2">
    <source>
        <dbReference type="ARBA" id="ARBA00023295"/>
    </source>
</evidence>
<comment type="caution">
    <text evidence="6">The sequence shown here is derived from an EMBL/GenBank/DDBJ whole genome shotgun (WGS) entry which is preliminary data.</text>
</comment>
<evidence type="ECO:0000313" key="6">
    <source>
        <dbReference type="EMBL" id="GAA2020731.1"/>
    </source>
</evidence>
<dbReference type="SMART" id="SM00060">
    <property type="entry name" value="FN3"/>
    <property type="match status" value="3"/>
</dbReference>
<dbReference type="PANTHER" id="PTHR13817:SF73">
    <property type="entry name" value="FIBRONECTIN TYPE-III DOMAIN-CONTAINING PROTEIN"/>
    <property type="match status" value="1"/>
</dbReference>
<dbReference type="Gene3D" id="2.60.40.10">
    <property type="entry name" value="Immunoglobulins"/>
    <property type="match status" value="3"/>
</dbReference>
<dbReference type="Pfam" id="PF20254">
    <property type="entry name" value="DMFA2_C"/>
    <property type="match status" value="1"/>
</dbReference>
<dbReference type="InterPro" id="IPR046540">
    <property type="entry name" value="DMFA2_C"/>
</dbReference>
<feature type="domain" description="Fibronectin type-III" evidence="5">
    <location>
        <begin position="781"/>
        <end position="876"/>
    </location>
</feature>
<dbReference type="SUPFAM" id="SSF81296">
    <property type="entry name" value="E set domains"/>
    <property type="match status" value="1"/>
</dbReference>
<dbReference type="Pfam" id="PF17957">
    <property type="entry name" value="Big_7"/>
    <property type="match status" value="1"/>
</dbReference>
<evidence type="ECO:0000259" key="5">
    <source>
        <dbReference type="PROSITE" id="PS50853"/>
    </source>
</evidence>
<evidence type="ECO:0000313" key="7">
    <source>
        <dbReference type="Proteomes" id="UP001501285"/>
    </source>
</evidence>
<reference evidence="6 7" key="1">
    <citation type="journal article" date="2019" name="Int. J. Syst. Evol. Microbiol.">
        <title>The Global Catalogue of Microorganisms (GCM) 10K type strain sequencing project: providing services to taxonomists for standard genome sequencing and annotation.</title>
        <authorList>
            <consortium name="The Broad Institute Genomics Platform"/>
            <consortium name="The Broad Institute Genome Sequencing Center for Infectious Disease"/>
            <person name="Wu L."/>
            <person name="Ma J."/>
        </authorList>
    </citation>
    <scope>NUCLEOTIDE SEQUENCE [LARGE SCALE GENOMIC DNA]</scope>
    <source>
        <strain evidence="6 7">JCM 14283</strain>
    </source>
</reference>
<proteinExistence type="predicted"/>